<evidence type="ECO:0000313" key="1">
    <source>
        <dbReference type="EMBL" id="ETV86188.1"/>
    </source>
</evidence>
<gene>
    <name evidence="1" type="ORF">H257_02634</name>
</gene>
<protein>
    <submittedName>
        <fullName evidence="1">Uncharacterized protein</fullName>
    </submittedName>
</protein>
<sequence>MHRCLLRPLLLWPTRQTRVRHDVPSEWTQPLHVKSDLFFVGAILVSGLTAYGATKQYWSHGGEPAVPISTTDDAEEPTTIEPEVDAINSPILTKETLMAVVKELEASIHLLLDHVLMGVADVRGPEGAVDVDSLTESFLVQLEQAKTEILAKHGLAPEVLASAIESHADDDDIRLALAQCRAQLQVQRNVKLTQEQVLHIIQDGLELVATTVDEAQGDDASQDGSGQENDPTYQEKLNAKLSAKHGQVNDEELARAVALFAAGDITFQRKLQALYAAHRSRMAQESCRHPSLVAPSHRSRIIHFTGVY</sequence>
<dbReference type="RefSeq" id="XP_009824660.1">
    <property type="nucleotide sequence ID" value="XM_009826358.1"/>
</dbReference>
<dbReference type="VEuPathDB" id="FungiDB:H257_02634"/>
<accession>W4H4X3</accession>
<dbReference type="AlphaFoldDB" id="W4H4X3"/>
<name>W4H4X3_APHAT</name>
<proteinExistence type="predicted"/>
<reference evidence="1" key="1">
    <citation type="submission" date="2013-12" db="EMBL/GenBank/DDBJ databases">
        <title>The Genome Sequence of Aphanomyces astaci APO3.</title>
        <authorList>
            <consortium name="The Broad Institute Genomics Platform"/>
            <person name="Russ C."/>
            <person name="Tyler B."/>
            <person name="van West P."/>
            <person name="Dieguez-Uribeondo J."/>
            <person name="Young S.K."/>
            <person name="Zeng Q."/>
            <person name="Gargeya S."/>
            <person name="Fitzgerald M."/>
            <person name="Abouelleil A."/>
            <person name="Alvarado L."/>
            <person name="Chapman S.B."/>
            <person name="Gainer-Dewar J."/>
            <person name="Goldberg J."/>
            <person name="Griggs A."/>
            <person name="Gujja S."/>
            <person name="Hansen M."/>
            <person name="Howarth C."/>
            <person name="Imamovic A."/>
            <person name="Ireland A."/>
            <person name="Larimer J."/>
            <person name="McCowan C."/>
            <person name="Murphy C."/>
            <person name="Pearson M."/>
            <person name="Poon T.W."/>
            <person name="Priest M."/>
            <person name="Roberts A."/>
            <person name="Saif S."/>
            <person name="Shea T."/>
            <person name="Sykes S."/>
            <person name="Wortman J."/>
            <person name="Nusbaum C."/>
            <person name="Birren B."/>
        </authorList>
    </citation>
    <scope>NUCLEOTIDE SEQUENCE [LARGE SCALE GENOMIC DNA]</scope>
    <source>
        <strain evidence="1">APO3</strain>
    </source>
</reference>
<dbReference type="OrthoDB" id="10625326at2759"/>
<organism evidence="1">
    <name type="scientific">Aphanomyces astaci</name>
    <name type="common">Crayfish plague agent</name>
    <dbReference type="NCBI Taxonomy" id="112090"/>
    <lineage>
        <taxon>Eukaryota</taxon>
        <taxon>Sar</taxon>
        <taxon>Stramenopiles</taxon>
        <taxon>Oomycota</taxon>
        <taxon>Saprolegniomycetes</taxon>
        <taxon>Saprolegniales</taxon>
        <taxon>Verrucalvaceae</taxon>
        <taxon>Aphanomyces</taxon>
    </lineage>
</organism>
<dbReference type="GeneID" id="20804630"/>
<dbReference type="EMBL" id="KI913117">
    <property type="protein sequence ID" value="ETV86188.1"/>
    <property type="molecule type" value="Genomic_DNA"/>
</dbReference>